<organism evidence="2 3">
    <name type="scientific">Trichuris trichiura</name>
    <name type="common">Whipworm</name>
    <name type="synonym">Trichocephalus trichiurus</name>
    <dbReference type="NCBI Taxonomy" id="36087"/>
    <lineage>
        <taxon>Eukaryota</taxon>
        <taxon>Metazoa</taxon>
        <taxon>Ecdysozoa</taxon>
        <taxon>Nematoda</taxon>
        <taxon>Enoplea</taxon>
        <taxon>Dorylaimia</taxon>
        <taxon>Trichinellida</taxon>
        <taxon>Trichuridae</taxon>
        <taxon>Trichuris</taxon>
    </lineage>
</organism>
<proteinExistence type="predicted"/>
<accession>A0A077ZKZ2</accession>
<feature type="signal peptide" evidence="1">
    <location>
        <begin position="1"/>
        <end position="16"/>
    </location>
</feature>
<gene>
    <name evidence="2" type="ORF">TTRE_0000878801</name>
</gene>
<dbReference type="OrthoDB" id="5935722at2759"/>
<protein>
    <submittedName>
        <fullName evidence="2">Uncharacterized protein</fullName>
    </submittedName>
</protein>
<dbReference type="Proteomes" id="UP000030665">
    <property type="component" value="Unassembled WGS sequence"/>
</dbReference>
<name>A0A077ZKZ2_TRITR</name>
<reference evidence="2" key="1">
    <citation type="submission" date="2014-01" db="EMBL/GenBank/DDBJ databases">
        <authorList>
            <person name="Aslett M."/>
        </authorList>
    </citation>
    <scope>NUCLEOTIDE SEQUENCE</scope>
</reference>
<dbReference type="AlphaFoldDB" id="A0A077ZKZ2"/>
<feature type="chain" id="PRO_5001728814" evidence="1">
    <location>
        <begin position="17"/>
        <end position="130"/>
    </location>
</feature>
<sequence>MLLLFLLGAFTHLLSAVPISQNEVLTRELDAGPYSSTLAKRSLDITSEAGYEQHTDLEHGHLVRLRGAEEPGALLPVSPEQHQQRFKRGIGKKLKKKWRSVKKGVSKLAKNVKKVLPKKPIPIINYTRRF</sequence>
<keyword evidence="1" id="KW-0732">Signal</keyword>
<dbReference type="EMBL" id="HG807077">
    <property type="protein sequence ID" value="CDW60409.1"/>
    <property type="molecule type" value="Genomic_DNA"/>
</dbReference>
<evidence type="ECO:0000313" key="2">
    <source>
        <dbReference type="EMBL" id="CDW60409.1"/>
    </source>
</evidence>
<keyword evidence="3" id="KW-1185">Reference proteome</keyword>
<evidence type="ECO:0000313" key="3">
    <source>
        <dbReference type="Proteomes" id="UP000030665"/>
    </source>
</evidence>
<evidence type="ECO:0000256" key="1">
    <source>
        <dbReference type="SAM" id="SignalP"/>
    </source>
</evidence>
<reference evidence="2" key="2">
    <citation type="submission" date="2014-03" db="EMBL/GenBank/DDBJ databases">
        <title>The whipworm genome and dual-species transcriptomics of an intimate host-pathogen interaction.</title>
        <authorList>
            <person name="Foth B.J."/>
            <person name="Tsai I.J."/>
            <person name="Reid A.J."/>
            <person name="Bancroft A.J."/>
            <person name="Nichol S."/>
            <person name="Tracey A."/>
            <person name="Holroyd N."/>
            <person name="Cotton J.A."/>
            <person name="Stanley E.J."/>
            <person name="Zarowiecki M."/>
            <person name="Liu J.Z."/>
            <person name="Huckvale T."/>
            <person name="Cooper P.J."/>
            <person name="Grencis R.K."/>
            <person name="Berriman M."/>
        </authorList>
    </citation>
    <scope>NUCLEOTIDE SEQUENCE [LARGE SCALE GENOMIC DNA]</scope>
</reference>